<proteinExistence type="predicted"/>
<evidence type="ECO:0000256" key="1">
    <source>
        <dbReference type="SAM" id="Phobius"/>
    </source>
</evidence>
<accession>A0A1M5KK05</accession>
<keyword evidence="1" id="KW-0472">Membrane</keyword>
<keyword evidence="1" id="KW-1133">Transmembrane helix</keyword>
<evidence type="ECO:0000313" key="2">
    <source>
        <dbReference type="EMBL" id="SHG53106.1"/>
    </source>
</evidence>
<evidence type="ECO:0000313" key="3">
    <source>
        <dbReference type="Proteomes" id="UP000184000"/>
    </source>
</evidence>
<name>A0A1M5KK05_9GAMM</name>
<dbReference type="EMBL" id="FQXA01000001">
    <property type="protein sequence ID" value="SHG53106.1"/>
    <property type="molecule type" value="Genomic_DNA"/>
</dbReference>
<reference evidence="2 3" key="1">
    <citation type="submission" date="2016-11" db="EMBL/GenBank/DDBJ databases">
        <authorList>
            <person name="Jaros S."/>
            <person name="Januszkiewicz K."/>
            <person name="Wedrychowicz H."/>
        </authorList>
    </citation>
    <scope>NUCLEOTIDE SEQUENCE [LARGE SCALE GENOMIC DNA]</scope>
    <source>
        <strain evidence="2 3">DSM 18231</strain>
    </source>
</reference>
<dbReference type="AlphaFoldDB" id="A0A1M5KK05"/>
<sequence>MTMGRPYTIRGGITSLTCERAMPANLIAGGQRRVDTLGVVELSAGRTQQLLFAWLPASSYFFLATLQLAALLSSFSS</sequence>
<protein>
    <submittedName>
        <fullName evidence="2">Uncharacterized protein</fullName>
    </submittedName>
</protein>
<keyword evidence="1" id="KW-0812">Transmembrane</keyword>
<feature type="transmembrane region" description="Helical" evidence="1">
    <location>
        <begin position="51"/>
        <end position="72"/>
    </location>
</feature>
<organism evidence="2 3">
    <name type="scientific">Stutzerimonas xanthomarina DSM 18231</name>
    <dbReference type="NCBI Taxonomy" id="1403346"/>
    <lineage>
        <taxon>Bacteria</taxon>
        <taxon>Pseudomonadati</taxon>
        <taxon>Pseudomonadota</taxon>
        <taxon>Gammaproteobacteria</taxon>
        <taxon>Pseudomonadales</taxon>
        <taxon>Pseudomonadaceae</taxon>
        <taxon>Stutzerimonas</taxon>
    </lineage>
</organism>
<gene>
    <name evidence="2" type="ORF">SAMN02744645_0526</name>
</gene>
<dbReference type="Proteomes" id="UP000184000">
    <property type="component" value="Unassembled WGS sequence"/>
</dbReference>